<evidence type="ECO:0000313" key="3">
    <source>
        <dbReference type="Proteomes" id="UP000448575"/>
    </source>
</evidence>
<proteinExistence type="predicted"/>
<protein>
    <submittedName>
        <fullName evidence="2">DUF805 domain-containing protein</fullName>
    </submittedName>
</protein>
<evidence type="ECO:0000313" key="2">
    <source>
        <dbReference type="EMBL" id="MYN02642.1"/>
    </source>
</evidence>
<evidence type="ECO:0000256" key="1">
    <source>
        <dbReference type="SAM" id="Phobius"/>
    </source>
</evidence>
<feature type="transmembrane region" description="Helical" evidence="1">
    <location>
        <begin position="102"/>
        <end position="122"/>
    </location>
</feature>
<feature type="transmembrane region" description="Helical" evidence="1">
    <location>
        <begin position="142"/>
        <end position="160"/>
    </location>
</feature>
<dbReference type="PANTHER" id="PTHR34980:SF3">
    <property type="entry name" value="BLR8105 PROTEIN"/>
    <property type="match status" value="1"/>
</dbReference>
<dbReference type="AlphaFoldDB" id="A0A6N9HHZ8"/>
<name>A0A6N9HHZ8_9BURK</name>
<accession>A0A6N9HHZ8</accession>
<organism evidence="2 3">
    <name type="scientific">Pseudoduganella guangdongensis</name>
    <dbReference type="NCBI Taxonomy" id="2692179"/>
    <lineage>
        <taxon>Bacteria</taxon>
        <taxon>Pseudomonadati</taxon>
        <taxon>Pseudomonadota</taxon>
        <taxon>Betaproteobacteria</taxon>
        <taxon>Burkholderiales</taxon>
        <taxon>Oxalobacteraceae</taxon>
        <taxon>Telluria group</taxon>
        <taxon>Pseudoduganella</taxon>
    </lineage>
</organism>
<dbReference type="EMBL" id="WWCJ01000007">
    <property type="protein sequence ID" value="MYN02642.1"/>
    <property type="molecule type" value="Genomic_DNA"/>
</dbReference>
<gene>
    <name evidence="2" type="ORF">GTP41_11085</name>
</gene>
<dbReference type="PANTHER" id="PTHR34980">
    <property type="entry name" value="INNER MEMBRANE PROTEIN-RELATED-RELATED"/>
    <property type="match status" value="1"/>
</dbReference>
<dbReference type="RefSeq" id="WP_161025649.1">
    <property type="nucleotide sequence ID" value="NZ_WWCJ01000007.1"/>
</dbReference>
<comment type="caution">
    <text evidence="2">The sequence shown here is derived from an EMBL/GenBank/DDBJ whole genome shotgun (WGS) entry which is preliminary data.</text>
</comment>
<sequence>MNPYAAPQAELGLAPQPAGTPRLVAWNGRIGRVRFFVYFLLGLLLPVLFMLLALIAGQLADLDIAADSPAERLVLATTLVLLALALGVAIRRRLHDFDVSGWWTLLLLVPIFQFIFLIYLLVAPGTQDANRFGPPPVPNGKGVTAAAVIGGLLLGGPIVLRFL</sequence>
<dbReference type="GO" id="GO:0005886">
    <property type="term" value="C:plasma membrane"/>
    <property type="evidence" value="ECO:0007669"/>
    <property type="project" value="TreeGrafter"/>
</dbReference>
<keyword evidence="1" id="KW-1133">Transmembrane helix</keyword>
<reference evidence="2 3" key="1">
    <citation type="submission" date="2019-12" db="EMBL/GenBank/DDBJ databases">
        <title>Novel species isolated from a subtropical stream in China.</title>
        <authorList>
            <person name="Lu H."/>
        </authorList>
    </citation>
    <scope>NUCLEOTIDE SEQUENCE [LARGE SCALE GENOMIC DNA]</scope>
    <source>
        <strain evidence="2 3">DS3</strain>
    </source>
</reference>
<feature type="transmembrane region" description="Helical" evidence="1">
    <location>
        <begin position="72"/>
        <end position="90"/>
    </location>
</feature>
<dbReference type="Proteomes" id="UP000448575">
    <property type="component" value="Unassembled WGS sequence"/>
</dbReference>
<dbReference type="InterPro" id="IPR008523">
    <property type="entry name" value="DUF805"/>
</dbReference>
<feature type="transmembrane region" description="Helical" evidence="1">
    <location>
        <begin position="35"/>
        <end position="60"/>
    </location>
</feature>
<dbReference type="Pfam" id="PF05656">
    <property type="entry name" value="DUF805"/>
    <property type="match status" value="1"/>
</dbReference>
<keyword evidence="1" id="KW-0472">Membrane</keyword>
<keyword evidence="3" id="KW-1185">Reference proteome</keyword>
<keyword evidence="1" id="KW-0812">Transmembrane</keyword>